<protein>
    <submittedName>
        <fullName evidence="2">Carbohydrate ABC transporter substrate-binding protein</fullName>
    </submittedName>
</protein>
<evidence type="ECO:0000256" key="1">
    <source>
        <dbReference type="SAM" id="SignalP"/>
    </source>
</evidence>
<dbReference type="SUPFAM" id="SSF53850">
    <property type="entry name" value="Periplasmic binding protein-like II"/>
    <property type="match status" value="1"/>
</dbReference>
<dbReference type="Pfam" id="PF01547">
    <property type="entry name" value="SBP_bac_1"/>
    <property type="match status" value="1"/>
</dbReference>
<organism evidence="2 3">
    <name type="scientific">Paenibacillus paeoniae</name>
    <dbReference type="NCBI Taxonomy" id="2292705"/>
    <lineage>
        <taxon>Bacteria</taxon>
        <taxon>Bacillati</taxon>
        <taxon>Bacillota</taxon>
        <taxon>Bacilli</taxon>
        <taxon>Bacillales</taxon>
        <taxon>Paenibacillaceae</taxon>
        <taxon>Paenibacillus</taxon>
    </lineage>
</organism>
<dbReference type="EMBL" id="QUBQ01000001">
    <property type="protein sequence ID" value="REK77712.1"/>
    <property type="molecule type" value="Genomic_DNA"/>
</dbReference>
<accession>A0A371PNC2</accession>
<dbReference type="Proteomes" id="UP000261905">
    <property type="component" value="Unassembled WGS sequence"/>
</dbReference>
<sequence length="407" mass="46015">MRFRKWLTISVVLVILLTSCSSKGDHFEKQSGSLKVAYLYQNGFMPQYGNLLKGKFPNVDIEIVEIPFEAYRNPTELNTFVNTYQPDILVAYNYQTFTYFMEQQLLTNLQSLTKGDFDPADFHPQLLPLWKDGTALMGVSPYFKLEGIIYNTELFQKYQITLPSESITWNELLVTASLFPQEDDIIGLEVLEENDPFAFVRYLGEKAGLQWISNDGKQLTIDSPSWMDVFQVAATAYQNGILRLDAAPAQKEQSKIAMSRDTIGSLRQIENGWGAIPLPAVAGSNNYNDVAFVDIFGINANSPNIELAWEIIKYITGEEWAAQKQNADGYISTRTKYIGQVGGVDVEQVLNNIAFVNAQSQVTSDFTQKFSQFVRQAFLQIIENNRPVEEVIQELKSEGQLLLETLP</sequence>
<comment type="caution">
    <text evidence="2">The sequence shown here is derived from an EMBL/GenBank/DDBJ whole genome shotgun (WGS) entry which is preliminary data.</text>
</comment>
<evidence type="ECO:0000313" key="3">
    <source>
        <dbReference type="Proteomes" id="UP000261905"/>
    </source>
</evidence>
<dbReference type="PROSITE" id="PS51257">
    <property type="entry name" value="PROKAR_LIPOPROTEIN"/>
    <property type="match status" value="1"/>
</dbReference>
<gene>
    <name evidence="2" type="ORF">DX130_12175</name>
</gene>
<feature type="chain" id="PRO_5016811288" evidence="1">
    <location>
        <begin position="25"/>
        <end position="407"/>
    </location>
</feature>
<dbReference type="InterPro" id="IPR050490">
    <property type="entry name" value="Bact_solute-bd_prot1"/>
</dbReference>
<dbReference type="RefSeq" id="WP_116045516.1">
    <property type="nucleotide sequence ID" value="NZ_QUBQ01000001.1"/>
</dbReference>
<dbReference type="AlphaFoldDB" id="A0A371PNC2"/>
<evidence type="ECO:0000313" key="2">
    <source>
        <dbReference type="EMBL" id="REK77712.1"/>
    </source>
</evidence>
<dbReference type="InterPro" id="IPR006059">
    <property type="entry name" value="SBP"/>
</dbReference>
<proteinExistence type="predicted"/>
<name>A0A371PNC2_9BACL</name>
<dbReference type="OrthoDB" id="2675752at2"/>
<dbReference type="Gene3D" id="3.40.190.10">
    <property type="entry name" value="Periplasmic binding protein-like II"/>
    <property type="match status" value="1"/>
</dbReference>
<feature type="signal peptide" evidence="1">
    <location>
        <begin position="1"/>
        <end position="24"/>
    </location>
</feature>
<dbReference type="PANTHER" id="PTHR43649">
    <property type="entry name" value="ARABINOSE-BINDING PROTEIN-RELATED"/>
    <property type="match status" value="1"/>
</dbReference>
<dbReference type="PANTHER" id="PTHR43649:SF12">
    <property type="entry name" value="DIACETYLCHITOBIOSE BINDING PROTEIN DASA"/>
    <property type="match status" value="1"/>
</dbReference>
<reference evidence="2 3" key="1">
    <citation type="submission" date="2018-08" db="EMBL/GenBank/DDBJ databases">
        <title>Paenibacillus sp. M4BSY-1, whole genome shotgun sequence.</title>
        <authorList>
            <person name="Tuo L."/>
        </authorList>
    </citation>
    <scope>NUCLEOTIDE SEQUENCE [LARGE SCALE GENOMIC DNA]</scope>
    <source>
        <strain evidence="2 3">M4BSY-1</strain>
    </source>
</reference>
<keyword evidence="1" id="KW-0732">Signal</keyword>
<keyword evidence="3" id="KW-1185">Reference proteome</keyword>